<evidence type="ECO:0000256" key="6">
    <source>
        <dbReference type="SAM" id="Phobius"/>
    </source>
</evidence>
<reference evidence="8" key="1">
    <citation type="submission" date="2018-10" db="EMBL/GenBank/DDBJ databases">
        <authorList>
            <person name="Gruber-Vodicka H."/>
            <person name="Jaeckle O."/>
        </authorList>
    </citation>
    <scope>NUCLEOTIDE SEQUENCE</scope>
</reference>
<protein>
    <submittedName>
        <fullName evidence="8">Membrane protein, putative</fullName>
    </submittedName>
</protein>
<keyword evidence="4 6" id="KW-1133">Transmembrane helix</keyword>
<dbReference type="EMBL" id="LR026963">
    <property type="protein sequence ID" value="VBB69227.1"/>
    <property type="molecule type" value="Genomic_DNA"/>
</dbReference>
<dbReference type="PANTHER" id="PTHR33529">
    <property type="entry name" value="SLR0882 PROTEIN-RELATED"/>
    <property type="match status" value="1"/>
</dbReference>
<evidence type="ECO:0000256" key="2">
    <source>
        <dbReference type="ARBA" id="ARBA00022475"/>
    </source>
</evidence>
<dbReference type="InterPro" id="IPR020889">
    <property type="entry name" value="LipoPS_assembly_LptD"/>
</dbReference>
<dbReference type="InterPro" id="IPR007543">
    <property type="entry name" value="LptD_C"/>
</dbReference>
<dbReference type="Pfam" id="PF04453">
    <property type="entry name" value="LptD"/>
    <property type="match status" value="1"/>
</dbReference>
<evidence type="ECO:0000256" key="3">
    <source>
        <dbReference type="ARBA" id="ARBA00022692"/>
    </source>
</evidence>
<dbReference type="GO" id="GO:0043165">
    <property type="term" value="P:Gram-negative-bacterium-type cell outer membrane assembly"/>
    <property type="evidence" value="ECO:0007669"/>
    <property type="project" value="InterPro"/>
</dbReference>
<name>A0A484H5E9_9ZZZZ</name>
<accession>A0A484H5E9</accession>
<evidence type="ECO:0000313" key="8">
    <source>
        <dbReference type="EMBL" id="VBB69227.1"/>
    </source>
</evidence>
<feature type="transmembrane region" description="Helical" evidence="6">
    <location>
        <begin position="407"/>
        <end position="425"/>
    </location>
</feature>
<gene>
    <name evidence="8" type="ORF">RIEGSTA812A_PEG_700</name>
</gene>
<evidence type="ECO:0000256" key="1">
    <source>
        <dbReference type="ARBA" id="ARBA00004651"/>
    </source>
</evidence>
<evidence type="ECO:0000259" key="7">
    <source>
        <dbReference type="Pfam" id="PF04453"/>
    </source>
</evidence>
<dbReference type="InterPro" id="IPR005495">
    <property type="entry name" value="LptG/LptF_permease"/>
</dbReference>
<dbReference type="PANTHER" id="PTHR33529:SF6">
    <property type="entry name" value="YJGP_YJGQ FAMILY PERMEASE"/>
    <property type="match status" value="1"/>
</dbReference>
<comment type="subcellular location">
    <subcellularLocation>
        <location evidence="1">Cell membrane</location>
        <topology evidence="1">Multi-pass membrane protein</topology>
    </subcellularLocation>
</comment>
<keyword evidence="5 6" id="KW-0472">Membrane</keyword>
<evidence type="ECO:0000256" key="5">
    <source>
        <dbReference type="ARBA" id="ARBA00023136"/>
    </source>
</evidence>
<feature type="transmembrane region" description="Helical" evidence="6">
    <location>
        <begin position="105"/>
        <end position="126"/>
    </location>
</feature>
<proteinExistence type="inferred from homology"/>
<feature type="transmembrane region" description="Helical" evidence="6">
    <location>
        <begin position="146"/>
        <end position="167"/>
    </location>
</feature>
<dbReference type="HAMAP" id="MF_01411">
    <property type="entry name" value="LPS_assembly_LptD"/>
    <property type="match status" value="1"/>
</dbReference>
<keyword evidence="2" id="KW-1003">Cell membrane</keyword>
<feature type="transmembrane region" description="Helical" evidence="6">
    <location>
        <begin position="200"/>
        <end position="219"/>
    </location>
</feature>
<dbReference type="GO" id="GO:0043190">
    <property type="term" value="C:ATP-binding cassette (ABC) transporter complex"/>
    <property type="evidence" value="ECO:0007669"/>
    <property type="project" value="TreeGrafter"/>
</dbReference>
<feature type="domain" description="LptD C-terminal" evidence="7">
    <location>
        <begin position="736"/>
        <end position="1087"/>
    </location>
</feature>
<sequence>MAGTHAPNMQPLIVSLVSRSPLFILAPHAAMASSWLEHSSQWRARGVHENDECRESQTRGFVQSSLQDDDSLLQLQYHSLSWQVPHACEQVNYTPVTMGIITRYILRHLVAGTAFISSGLLCILWLSQALRFIELIIKKGLSIPTFASLTLLLLPNLMVIILPIALFTATLASYNRLIADQELVALKAAGVSLLQLGSPALLLATAMTGVCFLLTLYSVPKTVERFHEMQWTIRNDLSAVLLREGIFTEITKGLTVYVRSRSRAGELLGILIHNNRDVRAVITTIAERGALEFTENGPRLLMLNGSQQEIKKEESQLSILYFDRYSLDLSDLKKAASVRFRDARERSLQELLTMSEDTGLSAADMRRFRIEAHQRLSMPLFNLSFVAIALTLLLPAHFNRRGQTTKVLTAIGIMIAVEAAALGITNLATRHMGVAPLLYVVALSPLGVASHALWSLSPGQKKKGVQTLAFFIVLSGVAEAQGGTLQNSQQVLISAEEITYNRDINVISALGNVEISTQGHVLLAESVSYHAENDTILATGSVMLLDSHGHVTFSDYFQLTGYLKKVITHHMQVMIAEQSILGAESGIYSINGRNKLHKAVYTACRPCTTQKRTIPLWQIQAVQVTYDTAQQQIEYRDAWLEMWGIPIVYTPYLSHPGPRVKRRSGFLTPTLGGTRDLGMTVRIPYFWALSQHSDLTMEALLSHKDIPVLTAEYRAALSAGVTANKLSATRDKSGNFRGHIISNTIYDINPIYRIGLQIERTTDATYMRRYGFGNSAWLTSSATLEGFGRRSYVAANAYTFQGLRARSNSGHIPLVLPSVVYSYIGDSVWLGYPTLDAHLLMLRRSKGSYHQRLSITSGWILPYRRRKGSIFQLSAQLRGGLYHTASKTTSRHSVGGWVIPEAAAEWHYPLVRHSEQNHYTIIEPIFVLTISPPSGALYTIPPDAIPKANRNESELNDSNLLIINNPLEIFHSAEITPRLSYGLKVSQYNSMGRLSLLVGQRYRVYPRTNRGVGVAEDFSDLIGRAEVVFAGNLSLLYRFRFNKKNMTIRRHELALHAGHKALQLGVDYTFINRSMNKKAALDTHNDHHEVVINLASAVTRYWTLQLSGRYTLNSDSGFLSGDLSAQYEDECFIFRGSVSRKYTRDRDFRSGLGVTLEFAFKALAQLS</sequence>
<keyword evidence="3 6" id="KW-0812">Transmembrane</keyword>
<evidence type="ECO:0000256" key="4">
    <source>
        <dbReference type="ARBA" id="ARBA00022989"/>
    </source>
</evidence>
<dbReference type="GO" id="GO:0009279">
    <property type="term" value="C:cell outer membrane"/>
    <property type="evidence" value="ECO:0007669"/>
    <property type="project" value="InterPro"/>
</dbReference>
<feature type="transmembrane region" description="Helical" evidence="6">
    <location>
        <begin position="376"/>
        <end position="395"/>
    </location>
</feature>
<feature type="transmembrane region" description="Helical" evidence="6">
    <location>
        <begin position="437"/>
        <end position="456"/>
    </location>
</feature>
<organism evidence="8">
    <name type="scientific">invertebrate metagenome</name>
    <dbReference type="NCBI Taxonomy" id="1711999"/>
    <lineage>
        <taxon>unclassified sequences</taxon>
        <taxon>metagenomes</taxon>
        <taxon>organismal metagenomes</taxon>
    </lineage>
</organism>
<dbReference type="AlphaFoldDB" id="A0A484H5E9"/>
<dbReference type="GO" id="GO:0015920">
    <property type="term" value="P:lipopolysaccharide transport"/>
    <property type="evidence" value="ECO:0007669"/>
    <property type="project" value="InterPro"/>
</dbReference>
<dbReference type="Pfam" id="PF03739">
    <property type="entry name" value="LptF_LptG"/>
    <property type="match status" value="1"/>
</dbReference>